<dbReference type="EnsemblMetazoa" id="tetur17g02060.1">
    <property type="protein sequence ID" value="tetur17g02060.1"/>
    <property type="gene ID" value="tetur17g02060"/>
</dbReference>
<organism evidence="2 3">
    <name type="scientific">Tetranychus urticae</name>
    <name type="common">Two-spotted spider mite</name>
    <dbReference type="NCBI Taxonomy" id="32264"/>
    <lineage>
        <taxon>Eukaryota</taxon>
        <taxon>Metazoa</taxon>
        <taxon>Ecdysozoa</taxon>
        <taxon>Arthropoda</taxon>
        <taxon>Chelicerata</taxon>
        <taxon>Arachnida</taxon>
        <taxon>Acari</taxon>
        <taxon>Acariformes</taxon>
        <taxon>Trombidiformes</taxon>
        <taxon>Prostigmata</taxon>
        <taxon>Eleutherengona</taxon>
        <taxon>Raphignathae</taxon>
        <taxon>Tetranychoidea</taxon>
        <taxon>Tetranychidae</taxon>
        <taxon>Tetranychus</taxon>
    </lineage>
</organism>
<reference evidence="2" key="2">
    <citation type="submission" date="2015-06" db="UniProtKB">
        <authorList>
            <consortium name="EnsemblMetazoa"/>
        </authorList>
    </citation>
    <scope>IDENTIFICATION</scope>
</reference>
<name>T1KPX5_TETUR</name>
<gene>
    <name evidence="2" type="primary">107366215</name>
</gene>
<sequence length="258" mass="29652">MFKKVFVAAIVIAFCLTLISCANDKKKNKFRGRRPKANCHMKELQDCIEKVDRYTNDSQSYKLITSSRGIDEICSNSLEGVNCFKDHMEKCGTPIQKEMFEFVLDQFSKSIDRFCKPGELRTEFLRHSPCIAENVLGKDEYKTKCNQPYQASIDKVNKHEDFDDRLDLTCCSYNRWQNCLLEMTAEKCQGAGREAMNNFMEKAFTGLSDMVCKQDDFLFSSDRCKALYPAAGTLVDPKKSTNPITKHLTSYFRFLVTS</sequence>
<evidence type="ECO:0000313" key="2">
    <source>
        <dbReference type="EnsemblMetazoa" id="tetur17g02060.1"/>
    </source>
</evidence>
<dbReference type="AlphaFoldDB" id="T1KPX5"/>
<dbReference type="Proteomes" id="UP000015104">
    <property type="component" value="Unassembled WGS sequence"/>
</dbReference>
<dbReference type="OrthoDB" id="6480930at2759"/>
<evidence type="ECO:0000313" key="3">
    <source>
        <dbReference type="Proteomes" id="UP000015104"/>
    </source>
</evidence>
<protein>
    <recommendedName>
        <fullName evidence="4">DUF19 domain-containing protein</fullName>
    </recommendedName>
</protein>
<feature type="signal peptide" evidence="1">
    <location>
        <begin position="1"/>
        <end position="21"/>
    </location>
</feature>
<proteinExistence type="predicted"/>
<dbReference type="EMBL" id="CAEY01000341">
    <property type="status" value="NOT_ANNOTATED_CDS"/>
    <property type="molecule type" value="Genomic_DNA"/>
</dbReference>
<keyword evidence="1" id="KW-0732">Signal</keyword>
<evidence type="ECO:0008006" key="4">
    <source>
        <dbReference type="Google" id="ProtNLM"/>
    </source>
</evidence>
<dbReference type="PANTHER" id="PTHR33964:SF1">
    <property type="entry name" value="RE45066P"/>
    <property type="match status" value="1"/>
</dbReference>
<dbReference type="OMA" id="RPKANCH"/>
<evidence type="ECO:0000256" key="1">
    <source>
        <dbReference type="SAM" id="SignalP"/>
    </source>
</evidence>
<dbReference type="KEGG" id="tut:107366215"/>
<dbReference type="PROSITE" id="PS51257">
    <property type="entry name" value="PROKAR_LIPOPROTEIN"/>
    <property type="match status" value="1"/>
</dbReference>
<reference evidence="3" key="1">
    <citation type="submission" date="2011-08" db="EMBL/GenBank/DDBJ databases">
        <authorList>
            <person name="Rombauts S."/>
        </authorList>
    </citation>
    <scope>NUCLEOTIDE SEQUENCE</scope>
    <source>
        <strain evidence="3">London</strain>
    </source>
</reference>
<keyword evidence="3" id="KW-1185">Reference proteome</keyword>
<dbReference type="HOGENOM" id="CLU_095463_0_0_1"/>
<feature type="chain" id="PRO_5004581571" description="DUF19 domain-containing protein" evidence="1">
    <location>
        <begin position="22"/>
        <end position="258"/>
    </location>
</feature>
<dbReference type="PANTHER" id="PTHR33964">
    <property type="entry name" value="RE45066P-RELATED"/>
    <property type="match status" value="1"/>
</dbReference>
<accession>T1KPX5</accession>